<evidence type="ECO:0000313" key="4">
    <source>
        <dbReference type="Proteomes" id="UP000004310"/>
    </source>
</evidence>
<protein>
    <recommendedName>
        <fullName evidence="2">PepSY domain-containing protein</fullName>
    </recommendedName>
</protein>
<dbReference type="HOGENOM" id="CLU_2142251_0_0_5"/>
<dbReference type="InterPro" id="IPR025711">
    <property type="entry name" value="PepSY"/>
</dbReference>
<name>Q0G655_9HYPH</name>
<organism evidence="3 4">
    <name type="scientific">Fulvimarina pelagi HTCC2506</name>
    <dbReference type="NCBI Taxonomy" id="314231"/>
    <lineage>
        <taxon>Bacteria</taxon>
        <taxon>Pseudomonadati</taxon>
        <taxon>Pseudomonadota</taxon>
        <taxon>Alphaproteobacteria</taxon>
        <taxon>Hyphomicrobiales</taxon>
        <taxon>Aurantimonadaceae</taxon>
        <taxon>Fulvimarina</taxon>
    </lineage>
</organism>
<accession>Q0G655</accession>
<keyword evidence="4" id="KW-1185">Reference proteome</keyword>
<feature type="signal peptide" evidence="1">
    <location>
        <begin position="1"/>
        <end position="42"/>
    </location>
</feature>
<evidence type="ECO:0000313" key="3">
    <source>
        <dbReference type="EMBL" id="EAU42859.1"/>
    </source>
</evidence>
<dbReference type="Pfam" id="PF13670">
    <property type="entry name" value="PepSY_2"/>
    <property type="match status" value="1"/>
</dbReference>
<dbReference type="AlphaFoldDB" id="Q0G655"/>
<dbReference type="eggNOG" id="ENOG502ZJQV">
    <property type="taxonomic scope" value="Bacteria"/>
</dbReference>
<feature type="domain" description="PepSY" evidence="2">
    <location>
        <begin position="27"/>
        <end position="101"/>
    </location>
</feature>
<gene>
    <name evidence="3" type="ORF">FP2506_08456</name>
</gene>
<dbReference type="EMBL" id="AATP01000001">
    <property type="protein sequence ID" value="EAU42859.1"/>
    <property type="molecule type" value="Genomic_DNA"/>
</dbReference>
<proteinExistence type="predicted"/>
<comment type="caution">
    <text evidence="3">The sequence shown here is derived from an EMBL/GenBank/DDBJ whole genome shotgun (WGS) entry which is preliminary data.</text>
</comment>
<reference evidence="3 4" key="1">
    <citation type="journal article" date="2010" name="J. Bacteriol.">
        <title>Genome sequence of Fulvimarina pelagi HTCC2506T, a Mn(II)-oxidizing alphaproteobacterium possessing an aerobic anoxygenic photosynthetic gene cluster and Xanthorhodopsin.</title>
        <authorList>
            <person name="Kang I."/>
            <person name="Oh H.M."/>
            <person name="Lim S.I."/>
            <person name="Ferriera S."/>
            <person name="Giovannoni S.J."/>
            <person name="Cho J.C."/>
        </authorList>
    </citation>
    <scope>NUCLEOTIDE SEQUENCE [LARGE SCALE GENOMIC DNA]</scope>
    <source>
        <strain evidence="3 4">HTCC2506</strain>
    </source>
</reference>
<evidence type="ECO:0000256" key="1">
    <source>
        <dbReference type="SAM" id="SignalP"/>
    </source>
</evidence>
<dbReference type="Proteomes" id="UP000004310">
    <property type="component" value="Unassembled WGS sequence"/>
</dbReference>
<dbReference type="STRING" id="217511.GCA_001463845_00459"/>
<keyword evidence="1" id="KW-0732">Signal</keyword>
<evidence type="ECO:0000259" key="2">
    <source>
        <dbReference type="Pfam" id="PF13670"/>
    </source>
</evidence>
<feature type="chain" id="PRO_5004172254" description="PepSY domain-containing protein" evidence="1">
    <location>
        <begin position="43"/>
        <end position="112"/>
    </location>
</feature>
<sequence length="112" mass="12396">MRCAIAKVSVSPKISLLEDRQIMMKRLLLASLFAAGSTMAFAQDGDDTVEEMASEEETQMVQETLSKIGCEASSVEKESDNLFEVDDATCEIGQYDIKLDGEYRITVMSIDE</sequence>